<dbReference type="RefSeq" id="WP_340362585.1">
    <property type="nucleotide sequence ID" value="NZ_JBBKZV010000002.1"/>
</dbReference>
<evidence type="ECO:0000313" key="2">
    <source>
        <dbReference type="EMBL" id="MEJ8821542.1"/>
    </source>
</evidence>
<name>A0ABU8VWP9_9BURK</name>
<comment type="caution">
    <text evidence="2">The sequence shown here is derived from an EMBL/GenBank/DDBJ whole genome shotgun (WGS) entry which is preliminary data.</text>
</comment>
<keyword evidence="2" id="KW-0067">ATP-binding</keyword>
<dbReference type="Gene3D" id="3.40.50.300">
    <property type="entry name" value="P-loop containing nucleotide triphosphate hydrolases"/>
    <property type="match status" value="1"/>
</dbReference>
<dbReference type="InterPro" id="IPR006935">
    <property type="entry name" value="Helicase/UvrB_N"/>
</dbReference>
<dbReference type="Pfam" id="PF04851">
    <property type="entry name" value="ResIII"/>
    <property type="match status" value="1"/>
</dbReference>
<reference evidence="2 3" key="1">
    <citation type="submission" date="2024-03" db="EMBL/GenBank/DDBJ databases">
        <title>Novel species of the genus Variovorax.</title>
        <authorList>
            <person name="Liu Q."/>
            <person name="Xin Y.-H."/>
        </authorList>
    </citation>
    <scope>NUCLEOTIDE SEQUENCE [LARGE SCALE GENOMIC DNA]</scope>
    <source>
        <strain evidence="2 3">KACC 18501</strain>
    </source>
</reference>
<dbReference type="InterPro" id="IPR027417">
    <property type="entry name" value="P-loop_NTPase"/>
</dbReference>
<gene>
    <name evidence="2" type="ORF">WKW80_05760</name>
</gene>
<protein>
    <submittedName>
        <fullName evidence="2">DEAD/DEAH box helicase family protein</fullName>
    </submittedName>
</protein>
<dbReference type="PROSITE" id="PS51192">
    <property type="entry name" value="HELICASE_ATP_BIND_1"/>
    <property type="match status" value="1"/>
</dbReference>
<sequence length="145" mass="15962">MRDYQNEAIAAVESAIGNGQTNCLVAMATGTGKTRTIIGLMYRLLKAERFHRILFLVDRTALGNQAQDAFNEAPLEQNQPLSKIFNVAELGDMAAEAETRVQVATVQAMVKRIFGSDAPPPVDEYDCIIVDEAHRGYPIPKNRPT</sequence>
<dbReference type="EMBL" id="JBBKZV010000002">
    <property type="protein sequence ID" value="MEJ8821542.1"/>
    <property type="molecule type" value="Genomic_DNA"/>
</dbReference>
<organism evidence="2 3">
    <name type="scientific">Variovorax humicola</name>
    <dbReference type="NCBI Taxonomy" id="1769758"/>
    <lineage>
        <taxon>Bacteria</taxon>
        <taxon>Pseudomonadati</taxon>
        <taxon>Pseudomonadota</taxon>
        <taxon>Betaproteobacteria</taxon>
        <taxon>Burkholderiales</taxon>
        <taxon>Comamonadaceae</taxon>
        <taxon>Variovorax</taxon>
    </lineage>
</organism>
<dbReference type="GO" id="GO:0004386">
    <property type="term" value="F:helicase activity"/>
    <property type="evidence" value="ECO:0007669"/>
    <property type="project" value="UniProtKB-KW"/>
</dbReference>
<dbReference type="Proteomes" id="UP001363010">
    <property type="component" value="Unassembled WGS sequence"/>
</dbReference>
<keyword evidence="2" id="KW-0378">Hydrolase</keyword>
<dbReference type="InterPro" id="IPR050742">
    <property type="entry name" value="Helicase_Restrict-Modif_Enz"/>
</dbReference>
<dbReference type="InterPro" id="IPR014001">
    <property type="entry name" value="Helicase_ATP-bd"/>
</dbReference>
<keyword evidence="2" id="KW-0347">Helicase</keyword>
<dbReference type="PANTHER" id="PTHR47396">
    <property type="entry name" value="TYPE I RESTRICTION ENZYME ECOKI R PROTEIN"/>
    <property type="match status" value="1"/>
</dbReference>
<keyword evidence="2" id="KW-0547">Nucleotide-binding</keyword>
<keyword evidence="3" id="KW-1185">Reference proteome</keyword>
<accession>A0ABU8VWP9</accession>
<evidence type="ECO:0000313" key="3">
    <source>
        <dbReference type="Proteomes" id="UP001363010"/>
    </source>
</evidence>
<feature type="domain" description="Helicase ATP-binding" evidence="1">
    <location>
        <begin position="14"/>
        <end position="145"/>
    </location>
</feature>
<dbReference type="PANTHER" id="PTHR47396:SF1">
    <property type="entry name" value="ATP-DEPENDENT HELICASE IRC3-RELATED"/>
    <property type="match status" value="1"/>
</dbReference>
<evidence type="ECO:0000259" key="1">
    <source>
        <dbReference type="PROSITE" id="PS51192"/>
    </source>
</evidence>
<proteinExistence type="predicted"/>
<dbReference type="SUPFAM" id="SSF52540">
    <property type="entry name" value="P-loop containing nucleoside triphosphate hydrolases"/>
    <property type="match status" value="1"/>
</dbReference>